<keyword evidence="2" id="KW-1185">Reference proteome</keyword>
<evidence type="ECO:0000313" key="1">
    <source>
        <dbReference type="EMBL" id="APZ94824.1"/>
    </source>
</evidence>
<reference evidence="1 2" key="1">
    <citation type="journal article" date="2016" name="Front. Microbiol.">
        <title>Fuerstia marisgermanicae gen. nov., sp. nov., an Unusual Member of the Phylum Planctomycetes from the German Wadden Sea.</title>
        <authorList>
            <person name="Kohn T."/>
            <person name="Heuer A."/>
            <person name="Jogler M."/>
            <person name="Vollmers J."/>
            <person name="Boedeker C."/>
            <person name="Bunk B."/>
            <person name="Rast P."/>
            <person name="Borchert D."/>
            <person name="Glockner I."/>
            <person name="Freese H.M."/>
            <person name="Klenk H.P."/>
            <person name="Overmann J."/>
            <person name="Kaster A.K."/>
            <person name="Rohde M."/>
            <person name="Wiegand S."/>
            <person name="Jogler C."/>
        </authorList>
    </citation>
    <scope>NUCLEOTIDE SEQUENCE [LARGE SCALE GENOMIC DNA]</scope>
    <source>
        <strain evidence="1 2">NH11</strain>
    </source>
</reference>
<dbReference type="OrthoDB" id="291753at2"/>
<gene>
    <name evidence="1" type="ORF">Fuma_04473</name>
</gene>
<protein>
    <submittedName>
        <fullName evidence="1">Helix-turn-helix domain protein</fullName>
    </submittedName>
</protein>
<dbReference type="Gene3D" id="1.10.238.160">
    <property type="match status" value="1"/>
</dbReference>
<dbReference type="STRING" id="1891926.Fuma_04473"/>
<dbReference type="EMBL" id="CP017641">
    <property type="protein sequence ID" value="APZ94824.1"/>
    <property type="molecule type" value="Genomic_DNA"/>
</dbReference>
<dbReference type="AlphaFoldDB" id="A0A1P8WL86"/>
<name>A0A1P8WL86_9PLAN</name>
<dbReference type="Proteomes" id="UP000187735">
    <property type="component" value="Chromosome"/>
</dbReference>
<dbReference type="RefSeq" id="WP_077026077.1">
    <property type="nucleotide sequence ID" value="NZ_CP017641.1"/>
</dbReference>
<proteinExistence type="predicted"/>
<accession>A0A1P8WL86</accession>
<dbReference type="KEGG" id="fmr:Fuma_04473"/>
<evidence type="ECO:0000313" key="2">
    <source>
        <dbReference type="Proteomes" id="UP000187735"/>
    </source>
</evidence>
<sequence length="88" mass="9910">MLTVPATDEPATVLPELLSKASVCELLDNVTPKHVENLVRSGRMPPPVYLGRSPRWQRRVLLEWIESGCLVVDAERFDTWQAMQSAAH</sequence>
<organism evidence="1 2">
    <name type="scientific">Fuerstiella marisgermanici</name>
    <dbReference type="NCBI Taxonomy" id="1891926"/>
    <lineage>
        <taxon>Bacteria</taxon>
        <taxon>Pseudomonadati</taxon>
        <taxon>Planctomycetota</taxon>
        <taxon>Planctomycetia</taxon>
        <taxon>Planctomycetales</taxon>
        <taxon>Planctomycetaceae</taxon>
        <taxon>Fuerstiella</taxon>
    </lineage>
</organism>